<protein>
    <submittedName>
        <fullName evidence="3">Uncharacterized protein</fullName>
    </submittedName>
</protein>
<feature type="transmembrane region" description="Helical" evidence="2">
    <location>
        <begin position="200"/>
        <end position="224"/>
    </location>
</feature>
<accession>A0A0U5CNH4</accession>
<sequence length="265" mass="29707">MSLLKTFVQDFSEGGRPGEELEDAYTASRNSDILFYDPDLDSLVSGWKDSLEREDSLYLLDFDRGQMTLLLIILKSQALQKAVREVFENNYFDRPTRSSLMSRLEVLDTYFEAACYTLDIPAKPLAYLGRDKDHPDAESKRDDENDSNTTTTPTSRPTNRRTPFVSAFLVPTVCILSCIPAALAWIRANDKEGTVADVDFFQLLSSACLQLLAILNGILTLDAIPLYLAIPIRWSALLLFGGSILQALVQLQLVLGIYAFKEHHS</sequence>
<evidence type="ECO:0000313" key="4">
    <source>
        <dbReference type="Proteomes" id="UP000054771"/>
    </source>
</evidence>
<evidence type="ECO:0000256" key="2">
    <source>
        <dbReference type="SAM" id="Phobius"/>
    </source>
</evidence>
<dbReference type="EMBL" id="CDMC01000002">
    <property type="protein sequence ID" value="CEN60434.1"/>
    <property type="molecule type" value="Genomic_DNA"/>
</dbReference>
<dbReference type="Proteomes" id="UP000054771">
    <property type="component" value="Unassembled WGS sequence"/>
</dbReference>
<feature type="compositionally biased region" description="Low complexity" evidence="1">
    <location>
        <begin position="147"/>
        <end position="159"/>
    </location>
</feature>
<dbReference type="AlphaFoldDB" id="A0A0U5CNH4"/>
<keyword evidence="2" id="KW-1133">Transmembrane helix</keyword>
<name>A0A0U5CNH4_ASPCI</name>
<dbReference type="OrthoDB" id="3562959at2759"/>
<feature type="compositionally biased region" description="Basic and acidic residues" evidence="1">
    <location>
        <begin position="129"/>
        <end position="143"/>
    </location>
</feature>
<organism evidence="3 4">
    <name type="scientific">Aspergillus calidoustus</name>
    <dbReference type="NCBI Taxonomy" id="454130"/>
    <lineage>
        <taxon>Eukaryota</taxon>
        <taxon>Fungi</taxon>
        <taxon>Dikarya</taxon>
        <taxon>Ascomycota</taxon>
        <taxon>Pezizomycotina</taxon>
        <taxon>Eurotiomycetes</taxon>
        <taxon>Eurotiomycetidae</taxon>
        <taxon>Eurotiales</taxon>
        <taxon>Aspergillaceae</taxon>
        <taxon>Aspergillus</taxon>
        <taxon>Aspergillus subgen. Nidulantes</taxon>
    </lineage>
</organism>
<feature type="transmembrane region" description="Helical" evidence="2">
    <location>
        <begin position="164"/>
        <end position="188"/>
    </location>
</feature>
<reference evidence="4" key="1">
    <citation type="journal article" date="2016" name="Genome Announc.">
        <title>Draft genome sequences of fungus Aspergillus calidoustus.</title>
        <authorList>
            <person name="Horn F."/>
            <person name="Linde J."/>
            <person name="Mattern D.J."/>
            <person name="Walther G."/>
            <person name="Guthke R."/>
            <person name="Scherlach K."/>
            <person name="Martin K."/>
            <person name="Brakhage A.A."/>
            <person name="Petzke L."/>
            <person name="Valiante V."/>
        </authorList>
    </citation>
    <scope>NUCLEOTIDE SEQUENCE [LARGE SCALE GENOMIC DNA]</scope>
    <source>
        <strain evidence="4">SF006504</strain>
    </source>
</reference>
<proteinExistence type="predicted"/>
<gene>
    <name evidence="3" type="ORF">ASPCAL02874</name>
</gene>
<feature type="transmembrane region" description="Helical" evidence="2">
    <location>
        <begin position="236"/>
        <end position="260"/>
    </location>
</feature>
<feature type="region of interest" description="Disordered" evidence="1">
    <location>
        <begin position="129"/>
        <end position="159"/>
    </location>
</feature>
<keyword evidence="4" id="KW-1185">Reference proteome</keyword>
<evidence type="ECO:0000313" key="3">
    <source>
        <dbReference type="EMBL" id="CEN60434.1"/>
    </source>
</evidence>
<keyword evidence="2" id="KW-0812">Transmembrane</keyword>
<keyword evidence="2" id="KW-0472">Membrane</keyword>
<evidence type="ECO:0000256" key="1">
    <source>
        <dbReference type="SAM" id="MobiDB-lite"/>
    </source>
</evidence>